<dbReference type="AlphaFoldDB" id="A0A0N1I287"/>
<organism evidence="2 3">
    <name type="scientific">Leptomonas seymouri</name>
    <dbReference type="NCBI Taxonomy" id="5684"/>
    <lineage>
        <taxon>Eukaryota</taxon>
        <taxon>Discoba</taxon>
        <taxon>Euglenozoa</taxon>
        <taxon>Kinetoplastea</taxon>
        <taxon>Metakinetoplastina</taxon>
        <taxon>Trypanosomatida</taxon>
        <taxon>Trypanosomatidae</taxon>
        <taxon>Leishmaniinae</taxon>
        <taxon>Leptomonas</taxon>
    </lineage>
</organism>
<name>A0A0N1I287_LEPSE</name>
<dbReference type="OrthoDB" id="265295at2759"/>
<dbReference type="OMA" id="CNPFDGC"/>
<protein>
    <submittedName>
        <fullName evidence="2">Uncharacterized protein</fullName>
    </submittedName>
</protein>
<keyword evidence="1" id="KW-1133">Transmembrane helix</keyword>
<keyword evidence="3" id="KW-1185">Reference proteome</keyword>
<accession>A0A0N1I287</accession>
<feature type="transmembrane region" description="Helical" evidence="1">
    <location>
        <begin position="223"/>
        <end position="244"/>
    </location>
</feature>
<keyword evidence="1" id="KW-0472">Membrane</keyword>
<dbReference type="VEuPathDB" id="TriTrypDB:Lsey_0003_0030"/>
<evidence type="ECO:0000313" key="3">
    <source>
        <dbReference type="Proteomes" id="UP000038009"/>
    </source>
</evidence>
<feature type="transmembrane region" description="Helical" evidence="1">
    <location>
        <begin position="118"/>
        <end position="141"/>
    </location>
</feature>
<evidence type="ECO:0000313" key="2">
    <source>
        <dbReference type="EMBL" id="KPI90610.1"/>
    </source>
</evidence>
<proteinExistence type="predicted"/>
<feature type="transmembrane region" description="Helical" evidence="1">
    <location>
        <begin position="85"/>
        <end position="106"/>
    </location>
</feature>
<dbReference type="EMBL" id="LJSK01000003">
    <property type="protein sequence ID" value="KPI90610.1"/>
    <property type="molecule type" value="Genomic_DNA"/>
</dbReference>
<reference evidence="2 3" key="1">
    <citation type="journal article" date="2015" name="PLoS Pathog.">
        <title>Leptomonas seymouri: Adaptations to the Dixenous Life Cycle Analyzed by Genome Sequencing, Transcriptome Profiling and Co-infection with Leishmania donovani.</title>
        <authorList>
            <person name="Kraeva N."/>
            <person name="Butenko A."/>
            <person name="Hlavacova J."/>
            <person name="Kostygov A."/>
            <person name="Myskova J."/>
            <person name="Grybchuk D."/>
            <person name="Lestinova T."/>
            <person name="Votypka J."/>
            <person name="Volf P."/>
            <person name="Opperdoes F."/>
            <person name="Flegontov P."/>
            <person name="Lukes J."/>
            <person name="Yurchenko V."/>
        </authorList>
    </citation>
    <scope>NUCLEOTIDE SEQUENCE [LARGE SCALE GENOMIC DNA]</scope>
    <source>
        <strain evidence="2 3">ATCC 30220</strain>
    </source>
</reference>
<gene>
    <name evidence="2" type="ORF">ABL78_0206</name>
</gene>
<evidence type="ECO:0000256" key="1">
    <source>
        <dbReference type="SAM" id="Phobius"/>
    </source>
</evidence>
<sequence length="271" mass="29392">MVSAEAKMTAARTCVVLSTAAAALCIAAIMRLPIFSLDLGSVKSSITQSLFTTDIYTPAAEKHIPVLNFTEKCEKLQTAFRVAQVTTTAAVVVLGIAFVWGVLHVAPSFIKTNHHVRWMCGAPICILLLLTITAIGIDGYIMKGMYENDTWCTSQSIPTTHHRIAVLRAAPAILLADRRTFLAPAHPIMDAPMDTDIRKCNPFDGCIASYREMGFEQAAGYEVVWAALGISVFALVVEMMVMAVGASVVPQAGITEETANLLYRQDEDRVI</sequence>
<comment type="caution">
    <text evidence="2">The sequence shown here is derived from an EMBL/GenBank/DDBJ whole genome shotgun (WGS) entry which is preliminary data.</text>
</comment>
<dbReference type="Proteomes" id="UP000038009">
    <property type="component" value="Unassembled WGS sequence"/>
</dbReference>
<keyword evidence="1" id="KW-0812">Transmembrane</keyword>